<evidence type="ECO:0000313" key="1">
    <source>
        <dbReference type="EMBL" id="SEO56882.1"/>
    </source>
</evidence>
<dbReference type="Proteomes" id="UP000198582">
    <property type="component" value="Unassembled WGS sequence"/>
</dbReference>
<evidence type="ECO:0000313" key="2">
    <source>
        <dbReference type="Proteomes" id="UP000198582"/>
    </source>
</evidence>
<gene>
    <name evidence="1" type="ORF">SAMN04489732_101462</name>
</gene>
<dbReference type="AlphaFoldDB" id="A0A1H8QRP2"/>
<dbReference type="EMBL" id="FOEF01000001">
    <property type="protein sequence ID" value="SEO56882.1"/>
    <property type="molecule type" value="Genomic_DNA"/>
</dbReference>
<reference evidence="1 2" key="1">
    <citation type="submission" date="2016-10" db="EMBL/GenBank/DDBJ databases">
        <authorList>
            <person name="de Groot N.N."/>
        </authorList>
    </citation>
    <scope>NUCLEOTIDE SEQUENCE [LARGE SCALE GENOMIC DNA]</scope>
    <source>
        <strain evidence="1 2">DSM 44993</strain>
    </source>
</reference>
<proteinExistence type="predicted"/>
<name>A0A1H8QRP2_9PSEU</name>
<protein>
    <submittedName>
        <fullName evidence="1">Uncharacterized protein</fullName>
    </submittedName>
</protein>
<accession>A0A1H8QRP2</accession>
<keyword evidence="2" id="KW-1185">Reference proteome</keyword>
<dbReference type="STRING" id="394193.SAMN04489732_101462"/>
<sequence length="63" mass="6832">MATINDDNRCQSTGVTRMRCAECKKFARLLPGEMKCASCMGMLPLDLVVPGDTGSRPVGGERR</sequence>
<organism evidence="1 2">
    <name type="scientific">Amycolatopsis saalfeldensis</name>
    <dbReference type="NCBI Taxonomy" id="394193"/>
    <lineage>
        <taxon>Bacteria</taxon>
        <taxon>Bacillati</taxon>
        <taxon>Actinomycetota</taxon>
        <taxon>Actinomycetes</taxon>
        <taxon>Pseudonocardiales</taxon>
        <taxon>Pseudonocardiaceae</taxon>
        <taxon>Amycolatopsis</taxon>
    </lineage>
</organism>